<comment type="similarity">
    <text evidence="1">Belongs to the peptidase C14B family.</text>
</comment>
<gene>
    <name evidence="3" type="ORF">PsYK624_014770</name>
</gene>
<keyword evidence="4" id="KW-1185">Reference proteome</keyword>
<dbReference type="OrthoDB" id="3223806at2759"/>
<evidence type="ECO:0000313" key="3">
    <source>
        <dbReference type="EMBL" id="GJE85398.1"/>
    </source>
</evidence>
<dbReference type="PANTHER" id="PTHR48104:SF30">
    <property type="entry name" value="METACASPASE-1"/>
    <property type="match status" value="1"/>
</dbReference>
<reference evidence="3 4" key="1">
    <citation type="submission" date="2021-08" db="EMBL/GenBank/DDBJ databases">
        <title>Draft Genome Sequence of Phanerochaete sordida strain YK-624.</title>
        <authorList>
            <person name="Mori T."/>
            <person name="Dohra H."/>
            <person name="Suzuki T."/>
            <person name="Kawagishi H."/>
            <person name="Hirai H."/>
        </authorList>
    </citation>
    <scope>NUCLEOTIDE SEQUENCE [LARGE SCALE GENOMIC DNA]</scope>
    <source>
        <strain evidence="3 4">YK-624</strain>
    </source>
</reference>
<dbReference type="Gene3D" id="3.40.50.12660">
    <property type="match status" value="1"/>
</dbReference>
<dbReference type="GO" id="GO:0004197">
    <property type="term" value="F:cysteine-type endopeptidase activity"/>
    <property type="evidence" value="ECO:0007669"/>
    <property type="project" value="InterPro"/>
</dbReference>
<dbReference type="AlphaFoldDB" id="A0A9P3FY76"/>
<evidence type="ECO:0000259" key="2">
    <source>
        <dbReference type="Pfam" id="PF00656"/>
    </source>
</evidence>
<evidence type="ECO:0000256" key="1">
    <source>
        <dbReference type="ARBA" id="ARBA00009005"/>
    </source>
</evidence>
<accession>A0A9P3FY76</accession>
<evidence type="ECO:0000313" key="4">
    <source>
        <dbReference type="Proteomes" id="UP000703269"/>
    </source>
</evidence>
<dbReference type="GO" id="GO:0006508">
    <property type="term" value="P:proteolysis"/>
    <property type="evidence" value="ECO:0007669"/>
    <property type="project" value="InterPro"/>
</dbReference>
<dbReference type="InterPro" id="IPR050452">
    <property type="entry name" value="Metacaspase"/>
</dbReference>
<dbReference type="PANTHER" id="PTHR48104">
    <property type="entry name" value="METACASPASE-4"/>
    <property type="match status" value="1"/>
</dbReference>
<dbReference type="Proteomes" id="UP000703269">
    <property type="component" value="Unassembled WGS sequence"/>
</dbReference>
<protein>
    <submittedName>
        <fullName evidence="3">Caspase domain-containing protein</fullName>
    </submittedName>
</protein>
<feature type="domain" description="Peptidase C14 caspase" evidence="2">
    <location>
        <begin position="14"/>
        <end position="240"/>
    </location>
</feature>
<dbReference type="InterPro" id="IPR011600">
    <property type="entry name" value="Pept_C14_caspase"/>
</dbReference>
<comment type="caution">
    <text evidence="3">The sequence shown here is derived from an EMBL/GenBank/DDBJ whole genome shotgun (WGS) entry which is preliminary data.</text>
</comment>
<dbReference type="EMBL" id="BPQB01000002">
    <property type="protein sequence ID" value="GJE85398.1"/>
    <property type="molecule type" value="Genomic_DNA"/>
</dbReference>
<proteinExistence type="inferred from homology"/>
<dbReference type="GO" id="GO:0005737">
    <property type="term" value="C:cytoplasm"/>
    <property type="evidence" value="ECO:0007669"/>
    <property type="project" value="TreeGrafter"/>
</dbReference>
<name>A0A9P3FY76_9APHY</name>
<dbReference type="Pfam" id="PF00656">
    <property type="entry name" value="Peptidase_C14"/>
    <property type="match status" value="1"/>
</dbReference>
<sequence>MSPIPSSVRDRSRDKALLIGLQYGGPQSTVGALKTPHRDVVLLKLFLIAYEGYLEENITVITDDPADERMRPTKARANIVAAIEDFMHDVQPGDRRVFFFAGHGYQIVSRTGTEDDNRDEVILVDPAYGEPVCTGTRKTLDPYMLKEGDPDKKKLEGIITDNYLREKLVDRLPPGARLVAIFDTCHSGTMLDLDHHWKWQRLPRRASRSRSGSGYALVGASGRHMWLVARAYGKFLLIAKRRSSARVDAPVAKPVIELSDCKTWLADAAERLPCLSPVSETPRCLSPVSEQPQCLSPVSMPQLVPAFPRGPGPVVAEVVSISSAMDKELAWAFEDTMLSVLLDILKESKEGSRPKMIKVMERVQLRTRDIRVTLVDQSRGACGKKRLNDKQVAKTQHAQSHQFGSMSPWAHLSEFKL</sequence>
<organism evidence="3 4">
    <name type="scientific">Phanerochaete sordida</name>
    <dbReference type="NCBI Taxonomy" id="48140"/>
    <lineage>
        <taxon>Eukaryota</taxon>
        <taxon>Fungi</taxon>
        <taxon>Dikarya</taxon>
        <taxon>Basidiomycota</taxon>
        <taxon>Agaricomycotina</taxon>
        <taxon>Agaricomycetes</taxon>
        <taxon>Polyporales</taxon>
        <taxon>Phanerochaetaceae</taxon>
        <taxon>Phanerochaete</taxon>
    </lineage>
</organism>